<dbReference type="InterPro" id="IPR015947">
    <property type="entry name" value="PUA-like_sf"/>
</dbReference>
<dbReference type="PANTHER" id="PTHR43654">
    <property type="entry name" value="GLUTAMATE 5-KINASE"/>
    <property type="match status" value="1"/>
</dbReference>
<dbReference type="PIRSF" id="PIRSF000729">
    <property type="entry name" value="GK"/>
    <property type="match status" value="1"/>
</dbReference>
<dbReference type="OrthoDB" id="9804434at2"/>
<dbReference type="KEGG" id="fgg:FSB75_09880"/>
<dbReference type="GO" id="GO:0008652">
    <property type="term" value="P:amino acid biosynthetic process"/>
    <property type="evidence" value="ECO:0007669"/>
    <property type="project" value="UniProtKB-KW"/>
</dbReference>
<dbReference type="InterPro" id="IPR011529">
    <property type="entry name" value="Glu_5kinase"/>
</dbReference>
<keyword evidence="2" id="KW-0028">Amino-acid biosynthesis</keyword>
<keyword evidence="1" id="KW-0963">Cytoplasm</keyword>
<keyword evidence="3" id="KW-0641">Proline biosynthesis</keyword>
<name>A0A5B8UJK3_9BACT</name>
<dbReference type="NCBIfam" id="TIGR01027">
    <property type="entry name" value="proB"/>
    <property type="match status" value="1"/>
</dbReference>
<evidence type="ECO:0000313" key="9">
    <source>
        <dbReference type="EMBL" id="QEC56185.1"/>
    </source>
</evidence>
<keyword evidence="6 9" id="KW-0418">Kinase</keyword>
<keyword evidence="10" id="KW-1185">Reference proteome</keyword>
<keyword evidence="5" id="KW-0547">Nucleotide-binding</keyword>
<dbReference type="RefSeq" id="WP_146786380.1">
    <property type="nucleotide sequence ID" value="NZ_BAABIO010000001.1"/>
</dbReference>
<accession>A0A5B8UJK3</accession>
<evidence type="ECO:0000313" key="10">
    <source>
        <dbReference type="Proteomes" id="UP000321204"/>
    </source>
</evidence>
<evidence type="ECO:0000259" key="8">
    <source>
        <dbReference type="SMART" id="SM00359"/>
    </source>
</evidence>
<dbReference type="InterPro" id="IPR001048">
    <property type="entry name" value="Asp/Glu/Uridylate_kinase"/>
</dbReference>
<dbReference type="GO" id="GO:0003723">
    <property type="term" value="F:RNA binding"/>
    <property type="evidence" value="ECO:0007669"/>
    <property type="project" value="InterPro"/>
</dbReference>
<reference evidence="9 10" key="1">
    <citation type="journal article" date="2015" name="Int. J. Syst. Evol. Microbiol.">
        <title>Flavisolibacter ginsenosidimutans sp. nov., with ginsenoside-converting activity isolated from soil used for cultivating ginseng.</title>
        <authorList>
            <person name="Zhao Y."/>
            <person name="Liu Q."/>
            <person name="Kang M.S."/>
            <person name="Jin F."/>
            <person name="Yu H."/>
            <person name="Im W.T."/>
        </authorList>
    </citation>
    <scope>NUCLEOTIDE SEQUENCE [LARGE SCALE GENOMIC DNA]</scope>
    <source>
        <strain evidence="9 10">Gsoil 636</strain>
    </source>
</reference>
<evidence type="ECO:0000256" key="2">
    <source>
        <dbReference type="ARBA" id="ARBA00022605"/>
    </source>
</evidence>
<dbReference type="InterPro" id="IPR001057">
    <property type="entry name" value="Glu/AcGlu_kinase"/>
</dbReference>
<dbReference type="SUPFAM" id="SSF88697">
    <property type="entry name" value="PUA domain-like"/>
    <property type="match status" value="1"/>
</dbReference>
<dbReference type="GO" id="GO:0004349">
    <property type="term" value="F:glutamate 5-kinase activity"/>
    <property type="evidence" value="ECO:0007669"/>
    <property type="project" value="UniProtKB-EC"/>
</dbReference>
<dbReference type="PROSITE" id="PS50890">
    <property type="entry name" value="PUA"/>
    <property type="match status" value="1"/>
</dbReference>
<dbReference type="GO" id="GO:0005524">
    <property type="term" value="F:ATP binding"/>
    <property type="evidence" value="ECO:0007669"/>
    <property type="project" value="UniProtKB-KW"/>
</dbReference>
<dbReference type="InterPro" id="IPR002478">
    <property type="entry name" value="PUA"/>
</dbReference>
<evidence type="ECO:0000256" key="6">
    <source>
        <dbReference type="ARBA" id="ARBA00022777"/>
    </source>
</evidence>
<evidence type="ECO:0000256" key="3">
    <source>
        <dbReference type="ARBA" id="ARBA00022650"/>
    </source>
</evidence>
<dbReference type="InterPro" id="IPR036974">
    <property type="entry name" value="PUA_sf"/>
</dbReference>
<dbReference type="Gene3D" id="3.40.1160.10">
    <property type="entry name" value="Acetylglutamate kinase-like"/>
    <property type="match status" value="1"/>
</dbReference>
<dbReference type="Gene3D" id="2.30.130.10">
    <property type="entry name" value="PUA domain"/>
    <property type="match status" value="1"/>
</dbReference>
<dbReference type="Pfam" id="PF01472">
    <property type="entry name" value="PUA"/>
    <property type="match status" value="1"/>
</dbReference>
<dbReference type="PANTHER" id="PTHR43654:SF3">
    <property type="entry name" value="GLUTAMATE 5-KINASE"/>
    <property type="match status" value="1"/>
</dbReference>
<dbReference type="InterPro" id="IPR005715">
    <property type="entry name" value="Glu_5kinase/COase_Synthase"/>
</dbReference>
<evidence type="ECO:0000256" key="4">
    <source>
        <dbReference type="ARBA" id="ARBA00022679"/>
    </source>
</evidence>
<dbReference type="GO" id="GO:0005829">
    <property type="term" value="C:cytosol"/>
    <property type="evidence" value="ECO:0007669"/>
    <property type="project" value="TreeGrafter"/>
</dbReference>
<dbReference type="InterPro" id="IPR036393">
    <property type="entry name" value="AceGlu_kinase-like_sf"/>
</dbReference>
<dbReference type="AlphaFoldDB" id="A0A5B8UJK3"/>
<evidence type="ECO:0000256" key="7">
    <source>
        <dbReference type="ARBA" id="ARBA00022840"/>
    </source>
</evidence>
<keyword evidence="4 9" id="KW-0808">Transferase</keyword>
<dbReference type="Pfam" id="PF00696">
    <property type="entry name" value="AA_kinase"/>
    <property type="match status" value="1"/>
</dbReference>
<feature type="domain" description="PUA" evidence="8">
    <location>
        <begin position="265"/>
        <end position="337"/>
    </location>
</feature>
<dbReference type="SMART" id="SM00359">
    <property type="entry name" value="PUA"/>
    <property type="match status" value="1"/>
</dbReference>
<dbReference type="FunFam" id="3.40.1160.10:FF:000006">
    <property type="entry name" value="Glutamate 5-kinase"/>
    <property type="match status" value="1"/>
</dbReference>
<keyword evidence="7" id="KW-0067">ATP-binding</keyword>
<protein>
    <submittedName>
        <fullName evidence="9">Glutamate 5-kinase</fullName>
        <ecNumber evidence="9">2.7.2.11</ecNumber>
    </submittedName>
</protein>
<evidence type="ECO:0000256" key="1">
    <source>
        <dbReference type="ARBA" id="ARBA00022490"/>
    </source>
</evidence>
<sequence length="341" mass="36723">MAKSVFVIKVGSSVLTAASGDLSLPIIQSIVNQIAGLTKAHNVLLVSSGAVSSGKAFLKGYDRSLTQRKAAAAIGNPLLIKEYASRFSEHGLQVAQALLERHHFAERSQFLQLRETLSELWANNVVPIVNENDVVSNFELKFSDNDELATLLAIAFNASALLFCTTAGGYRDESNNIIPHVEEIDHVLSYLRKDQSVHGTGGMASKLTFTKLATSLGIKTIYCGIDDAQSFLKALNGEGGTTFAPKHSSLNDRKKWLASGSITIGSVQIDEGAHEALLQRKSLLLVGVVCVERSFLAGEVVQLTVAGKGIVGVAKMKYKADDLRTKRKDVMVAHADDIVLF</sequence>
<dbReference type="SUPFAM" id="SSF53633">
    <property type="entry name" value="Carbamate kinase-like"/>
    <property type="match status" value="1"/>
</dbReference>
<dbReference type="EC" id="2.7.2.11" evidence="9"/>
<dbReference type="Proteomes" id="UP000321204">
    <property type="component" value="Chromosome"/>
</dbReference>
<dbReference type="PRINTS" id="PR00474">
    <property type="entry name" value="GLU5KINASE"/>
</dbReference>
<dbReference type="EMBL" id="CP042433">
    <property type="protein sequence ID" value="QEC56185.1"/>
    <property type="molecule type" value="Genomic_DNA"/>
</dbReference>
<organism evidence="9 10">
    <name type="scientific">Flavisolibacter ginsenosidimutans</name>
    <dbReference type="NCBI Taxonomy" id="661481"/>
    <lineage>
        <taxon>Bacteria</taxon>
        <taxon>Pseudomonadati</taxon>
        <taxon>Bacteroidota</taxon>
        <taxon>Chitinophagia</taxon>
        <taxon>Chitinophagales</taxon>
        <taxon>Chitinophagaceae</taxon>
        <taxon>Flavisolibacter</taxon>
    </lineage>
</organism>
<gene>
    <name evidence="9" type="primary">proB</name>
    <name evidence="9" type="ORF">FSB75_09880</name>
</gene>
<evidence type="ECO:0000256" key="5">
    <source>
        <dbReference type="ARBA" id="ARBA00022741"/>
    </source>
</evidence>
<proteinExistence type="predicted"/>